<keyword evidence="2" id="KW-1003">Cell membrane</keyword>
<dbReference type="Proteomes" id="UP000198287">
    <property type="component" value="Unassembled WGS sequence"/>
</dbReference>
<evidence type="ECO:0000256" key="3">
    <source>
        <dbReference type="ARBA" id="ARBA00022692"/>
    </source>
</evidence>
<feature type="transmembrane region" description="Helical" evidence="8">
    <location>
        <begin position="664"/>
        <end position="688"/>
    </location>
</feature>
<dbReference type="GO" id="GO:0005886">
    <property type="term" value="C:plasma membrane"/>
    <property type="evidence" value="ECO:0007669"/>
    <property type="project" value="UniProtKB-SubCell"/>
</dbReference>
<keyword evidence="10" id="KW-1185">Reference proteome</keyword>
<evidence type="ECO:0000256" key="4">
    <source>
        <dbReference type="ARBA" id="ARBA00022989"/>
    </source>
</evidence>
<keyword evidence="5 8" id="KW-0472">Membrane</keyword>
<dbReference type="AlphaFoldDB" id="A0A226DSL1"/>
<gene>
    <name evidence="9" type="ORF">Fcan01_17455</name>
</gene>
<evidence type="ECO:0000256" key="5">
    <source>
        <dbReference type="ARBA" id="ARBA00023136"/>
    </source>
</evidence>
<dbReference type="Gene3D" id="1.10.287.70">
    <property type="match status" value="1"/>
</dbReference>
<evidence type="ECO:0000256" key="6">
    <source>
        <dbReference type="ARBA" id="ARBA00023170"/>
    </source>
</evidence>
<keyword evidence="6" id="KW-0675">Receptor</keyword>
<dbReference type="PANTHER" id="PTHR42643">
    <property type="entry name" value="IONOTROPIC RECEPTOR 20A-RELATED"/>
    <property type="match status" value="1"/>
</dbReference>
<accession>A0A226DSL1</accession>
<dbReference type="InterPro" id="IPR052192">
    <property type="entry name" value="Insect_Ionotropic_Sensory_Rcpt"/>
</dbReference>
<evidence type="ECO:0000313" key="9">
    <source>
        <dbReference type="EMBL" id="OXA48008.1"/>
    </source>
</evidence>
<feature type="transmembrane region" description="Helical" evidence="8">
    <location>
        <begin position="326"/>
        <end position="345"/>
    </location>
</feature>
<evidence type="ECO:0000256" key="7">
    <source>
        <dbReference type="ARBA" id="ARBA00023180"/>
    </source>
</evidence>
<comment type="caution">
    <text evidence="9">The sequence shown here is derived from an EMBL/GenBank/DDBJ whole genome shotgun (WGS) entry which is preliminary data.</text>
</comment>
<keyword evidence="4 8" id="KW-1133">Transmembrane helix</keyword>
<keyword evidence="7" id="KW-0325">Glycoprotein</keyword>
<comment type="subcellular location">
    <subcellularLocation>
        <location evidence="1">Cell membrane</location>
        <topology evidence="1">Multi-pass membrane protein</topology>
    </subcellularLocation>
</comment>
<feature type="transmembrane region" description="Helical" evidence="8">
    <location>
        <begin position="384"/>
        <end position="403"/>
    </location>
</feature>
<protein>
    <submittedName>
        <fullName evidence="9">Uncharacterized protein</fullName>
    </submittedName>
</protein>
<evidence type="ECO:0000313" key="10">
    <source>
        <dbReference type="Proteomes" id="UP000198287"/>
    </source>
</evidence>
<organism evidence="9 10">
    <name type="scientific">Folsomia candida</name>
    <name type="common">Springtail</name>
    <dbReference type="NCBI Taxonomy" id="158441"/>
    <lineage>
        <taxon>Eukaryota</taxon>
        <taxon>Metazoa</taxon>
        <taxon>Ecdysozoa</taxon>
        <taxon>Arthropoda</taxon>
        <taxon>Hexapoda</taxon>
        <taxon>Collembola</taxon>
        <taxon>Entomobryomorpha</taxon>
        <taxon>Isotomoidea</taxon>
        <taxon>Isotomidae</taxon>
        <taxon>Proisotominae</taxon>
        <taxon>Folsomia</taxon>
    </lineage>
</organism>
<dbReference type="EMBL" id="LNIX01000012">
    <property type="protein sequence ID" value="OXA48008.1"/>
    <property type="molecule type" value="Genomic_DNA"/>
</dbReference>
<proteinExistence type="predicted"/>
<reference evidence="9 10" key="1">
    <citation type="submission" date="2015-12" db="EMBL/GenBank/DDBJ databases">
        <title>The genome of Folsomia candida.</title>
        <authorList>
            <person name="Faddeeva A."/>
            <person name="Derks M.F."/>
            <person name="Anvar Y."/>
            <person name="Smit S."/>
            <person name="Van Straalen N."/>
            <person name="Roelofs D."/>
        </authorList>
    </citation>
    <scope>NUCLEOTIDE SEQUENCE [LARGE SCALE GENOMIC DNA]</scope>
    <source>
        <strain evidence="9 10">VU population</strain>
        <tissue evidence="9">Whole body</tissue>
    </source>
</reference>
<keyword evidence="3 8" id="KW-0812">Transmembrane</keyword>
<evidence type="ECO:0000256" key="8">
    <source>
        <dbReference type="SAM" id="Phobius"/>
    </source>
</evidence>
<evidence type="ECO:0000256" key="2">
    <source>
        <dbReference type="ARBA" id="ARBA00022475"/>
    </source>
</evidence>
<sequence length="690" mass="79583">MKTTILPVFQVCTFFSKVVISKERTIHVPEIFKTVQNCDIAILHDGLQSLDFHEDATISPKTIIFTPNYYHHKYIFTPNMTLFPFSINTGKAKVSPCRLSIVKTSQNFDPATPLNLTRARNTFYFATENFLHFRFGQYLRWSKSTKNVWVFLITTYSKRKLTGLENFYKFVNSLYLENFAVVFKLDKIQICLIRQEAIFNLSEARCTTERDLNIIQNLRQPPKRFYTSVDTLQNIGLVMSGQVKCQDSDYTDVNLMKIVLQKANTSLTYILTFHTVLPILAKGHLGQFYAEKKQFVPTGFNGFEFFSCYSENWMTFQFYIAPFQPWVWFGVVVSTTLVVTVIKLCKIIEGISDTFSPWLFLLGTLLEESSPIPVKLRKSASFRLVVGVWGVMAILLTNIYNGLMISELNSPIKGSQIDDINGLANRMDDTVIPEKLVPLDIYADVLMDLFYSRNLSSIVIPKLSSPRTYFSLLSHPQRGQDMSKPNYIFLNYLLWWYIPFRGLGNFKTVPELITKNDLVRLALFNPKHAHWPVSMEIGVRNYSEEEASYLVENELISCRRSAFFQKSSIIEEELTYYRKSYHWIKFHRGKETFDGRWEGWSFEGEGISKIPRYLQSLVETGIHEELSKAGMKLRFKNRVPLIQSKAGEKSTDKIGFNGGIVTLFILWGTMLGVSLLGLLAELCLCTWFSR</sequence>
<dbReference type="PANTHER" id="PTHR42643:SF24">
    <property type="entry name" value="IONOTROPIC RECEPTOR 60A"/>
    <property type="match status" value="1"/>
</dbReference>
<evidence type="ECO:0000256" key="1">
    <source>
        <dbReference type="ARBA" id="ARBA00004651"/>
    </source>
</evidence>
<name>A0A226DSL1_FOLCA</name>